<organism evidence="3 4">
    <name type="scientific">Salinibacterium amurskyense</name>
    <dbReference type="NCBI Taxonomy" id="205941"/>
    <lineage>
        <taxon>Bacteria</taxon>
        <taxon>Bacillati</taxon>
        <taxon>Actinomycetota</taxon>
        <taxon>Actinomycetes</taxon>
        <taxon>Micrococcales</taxon>
        <taxon>Microbacteriaceae</taxon>
        <taxon>Salinibacterium</taxon>
    </lineage>
</organism>
<accession>A0A2M9D2B9</accession>
<sequence>MSTELRRLRALAAVSVLSLGALTACSAPADSEEPVASETDASAPAEPEEEMVSGPECLIGDWYIAEDQMQGFYSAVSGTTEGLNISVEGGTGLSFTDTTYTYTPDFTILLEVAGSEGVGSITGAIDGDYEASDTVITTSHDESDIAMTVTVGGVSVDGTDLTEGFLNSAPINSAPYECGTDGPIIQFSTGDDSPTVAMQLTPAS</sequence>
<evidence type="ECO:0000313" key="3">
    <source>
        <dbReference type="EMBL" id="PJJ78334.1"/>
    </source>
</evidence>
<feature type="region of interest" description="Disordered" evidence="1">
    <location>
        <begin position="28"/>
        <end position="52"/>
    </location>
</feature>
<evidence type="ECO:0000313" key="4">
    <source>
        <dbReference type="Proteomes" id="UP000231742"/>
    </source>
</evidence>
<reference evidence="3 4" key="1">
    <citation type="submission" date="2017-11" db="EMBL/GenBank/DDBJ databases">
        <title>Genomic Encyclopedia of Archaeal and Bacterial Type Strains, Phase II (KMG-II): From Individual Species to Whole Genera.</title>
        <authorList>
            <person name="Goeker M."/>
        </authorList>
    </citation>
    <scope>NUCLEOTIDE SEQUENCE [LARGE SCALE GENOMIC DNA]</scope>
    <source>
        <strain evidence="3 4">DSM 16400</strain>
    </source>
</reference>
<gene>
    <name evidence="3" type="ORF">CLV85_1901</name>
</gene>
<feature type="chain" id="PRO_5014792938" description="Lipoprotein" evidence="2">
    <location>
        <begin position="30"/>
        <end position="204"/>
    </location>
</feature>
<keyword evidence="4" id="KW-1185">Reference proteome</keyword>
<keyword evidence="2" id="KW-0732">Signal</keyword>
<comment type="caution">
    <text evidence="3">The sequence shown here is derived from an EMBL/GenBank/DDBJ whole genome shotgun (WGS) entry which is preliminary data.</text>
</comment>
<dbReference type="PROSITE" id="PS51257">
    <property type="entry name" value="PROKAR_LIPOPROTEIN"/>
    <property type="match status" value="1"/>
</dbReference>
<dbReference type="Proteomes" id="UP000231742">
    <property type="component" value="Unassembled WGS sequence"/>
</dbReference>
<evidence type="ECO:0000256" key="2">
    <source>
        <dbReference type="SAM" id="SignalP"/>
    </source>
</evidence>
<dbReference type="EMBL" id="PGFH01000002">
    <property type="protein sequence ID" value="PJJ78334.1"/>
    <property type="molecule type" value="Genomic_DNA"/>
</dbReference>
<feature type="signal peptide" evidence="2">
    <location>
        <begin position="1"/>
        <end position="29"/>
    </location>
</feature>
<dbReference type="OrthoDB" id="5081313at2"/>
<evidence type="ECO:0008006" key="5">
    <source>
        <dbReference type="Google" id="ProtNLM"/>
    </source>
</evidence>
<dbReference type="AlphaFoldDB" id="A0A2M9D2B9"/>
<evidence type="ECO:0000256" key="1">
    <source>
        <dbReference type="SAM" id="MobiDB-lite"/>
    </source>
</evidence>
<proteinExistence type="predicted"/>
<name>A0A2M9D2B9_9MICO</name>
<dbReference type="RefSeq" id="WP_100389386.1">
    <property type="nucleotide sequence ID" value="NZ_BMZU01000002.1"/>
</dbReference>
<protein>
    <recommendedName>
        <fullName evidence="5">Lipoprotein</fullName>
    </recommendedName>
</protein>